<keyword evidence="1" id="KW-0732">Signal</keyword>
<evidence type="ECO:0000256" key="1">
    <source>
        <dbReference type="SAM" id="SignalP"/>
    </source>
</evidence>
<feature type="chain" id="PRO_5039719319" evidence="1">
    <location>
        <begin position="31"/>
        <end position="63"/>
    </location>
</feature>
<gene>
    <name evidence="2" type="ORF">IAD41_05595</name>
</gene>
<evidence type="ECO:0000313" key="3">
    <source>
        <dbReference type="Proteomes" id="UP000824139"/>
    </source>
</evidence>
<feature type="non-terminal residue" evidence="2">
    <location>
        <position position="63"/>
    </location>
</feature>
<protein>
    <submittedName>
        <fullName evidence="2">Uncharacterized protein</fullName>
    </submittedName>
</protein>
<dbReference type="Proteomes" id="UP000824139">
    <property type="component" value="Unassembled WGS sequence"/>
</dbReference>
<reference evidence="2" key="2">
    <citation type="journal article" date="2021" name="PeerJ">
        <title>Extensive microbial diversity within the chicken gut microbiome revealed by metagenomics and culture.</title>
        <authorList>
            <person name="Gilroy R."/>
            <person name="Ravi A."/>
            <person name="Getino M."/>
            <person name="Pursley I."/>
            <person name="Horton D.L."/>
            <person name="Alikhan N.F."/>
            <person name="Baker D."/>
            <person name="Gharbi K."/>
            <person name="Hall N."/>
            <person name="Watson M."/>
            <person name="Adriaenssens E.M."/>
            <person name="Foster-Nyarko E."/>
            <person name="Jarju S."/>
            <person name="Secka A."/>
            <person name="Antonio M."/>
            <person name="Oren A."/>
            <person name="Chaudhuri R.R."/>
            <person name="La Ragione R."/>
            <person name="Hildebrand F."/>
            <person name="Pallen M.J."/>
        </authorList>
    </citation>
    <scope>NUCLEOTIDE SEQUENCE</scope>
    <source>
        <strain evidence="2">CHK152-2994</strain>
    </source>
</reference>
<dbReference type="AlphaFoldDB" id="A0A9D1K3R9"/>
<proteinExistence type="predicted"/>
<comment type="caution">
    <text evidence="2">The sequence shown here is derived from an EMBL/GenBank/DDBJ whole genome shotgun (WGS) entry which is preliminary data.</text>
</comment>
<sequence>MKISKKLVKRVLKVAFVVSCTFLLAKQVEANTVYKDLKPNKIRIINGNYAETYGGAIEVKYGE</sequence>
<name>A0A9D1K3R9_9BACT</name>
<dbReference type="EMBL" id="DVJO01000121">
    <property type="protein sequence ID" value="HIS83062.1"/>
    <property type="molecule type" value="Genomic_DNA"/>
</dbReference>
<evidence type="ECO:0000313" key="2">
    <source>
        <dbReference type="EMBL" id="HIS83062.1"/>
    </source>
</evidence>
<feature type="signal peptide" evidence="1">
    <location>
        <begin position="1"/>
        <end position="30"/>
    </location>
</feature>
<organism evidence="2 3">
    <name type="scientific">Candidatus Scatenecus faecavium</name>
    <dbReference type="NCBI Taxonomy" id="2840915"/>
    <lineage>
        <taxon>Bacteria</taxon>
        <taxon>Candidatus Scatenecus</taxon>
    </lineage>
</organism>
<accession>A0A9D1K3R9</accession>
<reference evidence="2" key="1">
    <citation type="submission" date="2020-10" db="EMBL/GenBank/DDBJ databases">
        <authorList>
            <person name="Gilroy R."/>
        </authorList>
    </citation>
    <scope>NUCLEOTIDE SEQUENCE</scope>
    <source>
        <strain evidence="2">CHK152-2994</strain>
    </source>
</reference>